<comment type="caution">
    <text evidence="4">Lacks conserved residue(s) required for the propagation of feature annotation.</text>
</comment>
<feature type="domain" description="N-acetyltransferase" evidence="5">
    <location>
        <begin position="3"/>
        <end position="145"/>
    </location>
</feature>
<comment type="similarity">
    <text evidence="1 4">Belongs to the acetyltransferase Eis family.</text>
</comment>
<keyword evidence="7" id="KW-1185">Reference proteome</keyword>
<dbReference type="Pfam" id="PF13527">
    <property type="entry name" value="Acetyltransf_9"/>
    <property type="match status" value="1"/>
</dbReference>
<feature type="binding site" evidence="4">
    <location>
        <begin position="116"/>
        <end position="117"/>
    </location>
    <ligand>
        <name>acetyl-CoA</name>
        <dbReference type="ChEBI" id="CHEBI:57288"/>
    </ligand>
</feature>
<evidence type="ECO:0000256" key="1">
    <source>
        <dbReference type="ARBA" id="ARBA00009213"/>
    </source>
</evidence>
<dbReference type="InterPro" id="IPR025559">
    <property type="entry name" value="Eis_dom"/>
</dbReference>
<dbReference type="Proteomes" id="UP001500363">
    <property type="component" value="Unassembled WGS sequence"/>
</dbReference>
<evidence type="ECO:0000256" key="3">
    <source>
        <dbReference type="ARBA" id="ARBA00023315"/>
    </source>
</evidence>
<name>A0ABP4M6K9_9ACTN</name>
<accession>A0ABP4M6K9</accession>
<organism evidence="6 7">
    <name type="scientific">Kribbella lupini</name>
    <dbReference type="NCBI Taxonomy" id="291602"/>
    <lineage>
        <taxon>Bacteria</taxon>
        <taxon>Bacillati</taxon>
        <taxon>Actinomycetota</taxon>
        <taxon>Actinomycetes</taxon>
        <taxon>Propionibacteriales</taxon>
        <taxon>Kribbellaceae</taxon>
        <taxon>Kribbella</taxon>
    </lineage>
</organism>
<dbReference type="Pfam" id="PF17668">
    <property type="entry name" value="Acetyltransf_17"/>
    <property type="match status" value="1"/>
</dbReference>
<dbReference type="InterPro" id="IPR036527">
    <property type="entry name" value="SCP2_sterol-bd_dom_sf"/>
</dbReference>
<evidence type="ECO:0000313" key="6">
    <source>
        <dbReference type="EMBL" id="GAA1538330.1"/>
    </source>
</evidence>
<dbReference type="InterPro" id="IPR022902">
    <property type="entry name" value="NAcTrfase_Eis"/>
</dbReference>
<dbReference type="Gene3D" id="3.30.1050.10">
    <property type="entry name" value="SCP2 sterol-binding domain"/>
    <property type="match status" value="1"/>
</dbReference>
<keyword evidence="3 4" id="KW-0012">Acyltransferase</keyword>
<gene>
    <name evidence="6" type="ORF">GCM10009741_46310</name>
</gene>
<dbReference type="Pfam" id="PF13530">
    <property type="entry name" value="SCP2_2"/>
    <property type="match status" value="1"/>
</dbReference>
<dbReference type="InterPro" id="IPR016181">
    <property type="entry name" value="Acyl_CoA_acyltransferase"/>
</dbReference>
<evidence type="ECO:0000256" key="4">
    <source>
        <dbReference type="HAMAP-Rule" id="MF_01812"/>
    </source>
</evidence>
<dbReference type="SUPFAM" id="SSF55729">
    <property type="entry name" value="Acyl-CoA N-acyltransferases (Nat)"/>
    <property type="match status" value="1"/>
</dbReference>
<feature type="binding site" evidence="4">
    <location>
        <begin position="87"/>
        <end position="92"/>
    </location>
    <ligand>
        <name>acetyl-CoA</name>
        <dbReference type="ChEBI" id="CHEBI:57288"/>
    </ligand>
</feature>
<dbReference type="SUPFAM" id="SSF55718">
    <property type="entry name" value="SCP-like"/>
    <property type="match status" value="1"/>
</dbReference>
<protein>
    <submittedName>
        <fullName evidence="6">GNAT family N-acetyltransferase</fullName>
    </submittedName>
</protein>
<dbReference type="Gene3D" id="3.40.630.30">
    <property type="match status" value="2"/>
</dbReference>
<evidence type="ECO:0000256" key="2">
    <source>
        <dbReference type="ARBA" id="ARBA00022679"/>
    </source>
</evidence>
<comment type="subunit">
    <text evidence="4">Homohexamer; trimer of dimers.</text>
</comment>
<dbReference type="CDD" id="cd04301">
    <property type="entry name" value="NAT_SF"/>
    <property type="match status" value="1"/>
</dbReference>
<comment type="caution">
    <text evidence="6">The sequence shown here is derived from an EMBL/GenBank/DDBJ whole genome shotgun (WGS) entry which is preliminary data.</text>
</comment>
<evidence type="ECO:0000259" key="5">
    <source>
        <dbReference type="PROSITE" id="PS51186"/>
    </source>
</evidence>
<dbReference type="InterPro" id="IPR000182">
    <property type="entry name" value="GNAT_dom"/>
</dbReference>
<proteinExistence type="inferred from homology"/>
<evidence type="ECO:0000313" key="7">
    <source>
        <dbReference type="Proteomes" id="UP001500363"/>
    </source>
</evidence>
<feature type="active site" description="Proton acceptor; via carboxylate" evidence="4">
    <location>
        <position position="398"/>
    </location>
</feature>
<reference evidence="7" key="1">
    <citation type="journal article" date="2019" name="Int. J. Syst. Evol. Microbiol.">
        <title>The Global Catalogue of Microorganisms (GCM) 10K type strain sequencing project: providing services to taxonomists for standard genome sequencing and annotation.</title>
        <authorList>
            <consortium name="The Broad Institute Genomics Platform"/>
            <consortium name="The Broad Institute Genome Sequencing Center for Infectious Disease"/>
            <person name="Wu L."/>
            <person name="Ma J."/>
        </authorList>
    </citation>
    <scope>NUCLEOTIDE SEQUENCE [LARGE SCALE GENOMIC DNA]</scope>
    <source>
        <strain evidence="7">JCM 14303</strain>
    </source>
</reference>
<dbReference type="InterPro" id="IPR041380">
    <property type="entry name" value="Acetyltransf_17"/>
</dbReference>
<dbReference type="NCBIfam" id="NF002367">
    <property type="entry name" value="PRK01346.1-4"/>
    <property type="match status" value="1"/>
</dbReference>
<keyword evidence="2 4" id="KW-0808">Transferase</keyword>
<dbReference type="PROSITE" id="PS51186">
    <property type="entry name" value="GNAT"/>
    <property type="match status" value="1"/>
</dbReference>
<feature type="active site" description="Proton donor" evidence="4">
    <location>
        <position position="121"/>
    </location>
</feature>
<sequence length="398" mass="43427">MTFGIGRFEGEWGEIVRLLEMAFSSPWTEAQVEGVRPLWEPARSFVATDGREVVAHTSAFSLELTAPGARVPVAGVSMVATSPTHRRRGLVRQLMRRQLTELCEGDGEAVAALTASEPVIYGRFGYGLASDHQHVVVPRASRELRRIAGVEDVRIRFADPVESLAVCTDLHNAEVPTRPGMFPLDERWQRVLVVDAHQASPLRCVLAERDGEVIGYAYYRAQRADGGYVEVTRVHARDLAAHVALWQFLLDQDLLSETRYERLPSDDPLLSLLLDVRAAGVKTQDGLWVRLADVGRALAARTYSTEVDVVLGIEDDLLPWNAGSWHLAGGPEGATCEKTGATPDLLLDVRDLGAVYLGRPSLALLGASGLVAEQTSGALGTTSRAFLADRLPWLDTGF</sequence>
<dbReference type="PANTHER" id="PTHR37817:SF1">
    <property type="entry name" value="N-ACETYLTRANSFERASE EIS"/>
    <property type="match status" value="1"/>
</dbReference>
<dbReference type="RefSeq" id="WP_344177319.1">
    <property type="nucleotide sequence ID" value="NZ_BAAANC010000002.1"/>
</dbReference>
<dbReference type="HAMAP" id="MF_01812">
    <property type="entry name" value="Eis"/>
    <property type="match status" value="1"/>
</dbReference>
<dbReference type="PANTHER" id="PTHR37817">
    <property type="entry name" value="N-ACETYLTRANSFERASE EIS"/>
    <property type="match status" value="1"/>
</dbReference>
<dbReference type="EMBL" id="BAAANC010000002">
    <property type="protein sequence ID" value="GAA1538330.1"/>
    <property type="molecule type" value="Genomic_DNA"/>
</dbReference>
<dbReference type="InterPro" id="IPR051554">
    <property type="entry name" value="Acetyltransferase_Eis"/>
</dbReference>